<dbReference type="AlphaFoldDB" id="A0A0E9VJ89"/>
<accession>A0A0E9VJ89</accession>
<sequence>MGLCCTDNWFYCCTGTCFLIDLQRTPITAQTPAA</sequence>
<dbReference type="EMBL" id="GBXM01031097">
    <property type="protein sequence ID" value="JAH77480.1"/>
    <property type="molecule type" value="Transcribed_RNA"/>
</dbReference>
<proteinExistence type="predicted"/>
<protein>
    <submittedName>
        <fullName evidence="1">Uncharacterized protein</fullName>
    </submittedName>
</protein>
<name>A0A0E9VJ89_ANGAN</name>
<reference evidence="1" key="2">
    <citation type="journal article" date="2015" name="Fish Shellfish Immunol.">
        <title>Early steps in the European eel (Anguilla anguilla)-Vibrio vulnificus interaction in the gills: Role of the RtxA13 toxin.</title>
        <authorList>
            <person name="Callol A."/>
            <person name="Pajuelo D."/>
            <person name="Ebbesson L."/>
            <person name="Teles M."/>
            <person name="MacKenzie S."/>
            <person name="Amaro C."/>
        </authorList>
    </citation>
    <scope>NUCLEOTIDE SEQUENCE</scope>
</reference>
<evidence type="ECO:0000313" key="1">
    <source>
        <dbReference type="EMBL" id="JAH77480.1"/>
    </source>
</evidence>
<reference evidence="1" key="1">
    <citation type="submission" date="2014-11" db="EMBL/GenBank/DDBJ databases">
        <authorList>
            <person name="Amaro Gonzalez C."/>
        </authorList>
    </citation>
    <scope>NUCLEOTIDE SEQUENCE</scope>
</reference>
<organism evidence="1">
    <name type="scientific">Anguilla anguilla</name>
    <name type="common">European freshwater eel</name>
    <name type="synonym">Muraena anguilla</name>
    <dbReference type="NCBI Taxonomy" id="7936"/>
    <lineage>
        <taxon>Eukaryota</taxon>
        <taxon>Metazoa</taxon>
        <taxon>Chordata</taxon>
        <taxon>Craniata</taxon>
        <taxon>Vertebrata</taxon>
        <taxon>Euteleostomi</taxon>
        <taxon>Actinopterygii</taxon>
        <taxon>Neopterygii</taxon>
        <taxon>Teleostei</taxon>
        <taxon>Anguilliformes</taxon>
        <taxon>Anguillidae</taxon>
        <taxon>Anguilla</taxon>
    </lineage>
</organism>